<reference evidence="2" key="1">
    <citation type="submission" date="2022-01" db="EMBL/GenBank/DDBJ databases">
        <title>Genome Sequence Resource for Two Populations of Ditylenchus destructor, the Migratory Endoparasitic Phytonematode.</title>
        <authorList>
            <person name="Zhang H."/>
            <person name="Lin R."/>
            <person name="Xie B."/>
        </authorList>
    </citation>
    <scope>NUCLEOTIDE SEQUENCE</scope>
    <source>
        <strain evidence="2">BazhouSP</strain>
    </source>
</reference>
<feature type="signal peptide" evidence="1">
    <location>
        <begin position="1"/>
        <end position="33"/>
    </location>
</feature>
<evidence type="ECO:0000256" key="1">
    <source>
        <dbReference type="SAM" id="SignalP"/>
    </source>
</evidence>
<name>A0AAD4RDM1_9BILA</name>
<proteinExistence type="predicted"/>
<organism evidence="2 3">
    <name type="scientific">Ditylenchus destructor</name>
    <dbReference type="NCBI Taxonomy" id="166010"/>
    <lineage>
        <taxon>Eukaryota</taxon>
        <taxon>Metazoa</taxon>
        <taxon>Ecdysozoa</taxon>
        <taxon>Nematoda</taxon>
        <taxon>Chromadorea</taxon>
        <taxon>Rhabditida</taxon>
        <taxon>Tylenchina</taxon>
        <taxon>Tylenchomorpha</taxon>
        <taxon>Sphaerularioidea</taxon>
        <taxon>Anguinidae</taxon>
        <taxon>Anguininae</taxon>
        <taxon>Ditylenchus</taxon>
    </lineage>
</organism>
<gene>
    <name evidence="2" type="ORF">DdX_01014</name>
</gene>
<keyword evidence="3" id="KW-1185">Reference proteome</keyword>
<keyword evidence="1" id="KW-0732">Signal</keyword>
<evidence type="ECO:0000313" key="2">
    <source>
        <dbReference type="EMBL" id="KAI1728811.1"/>
    </source>
</evidence>
<evidence type="ECO:0000313" key="3">
    <source>
        <dbReference type="Proteomes" id="UP001201812"/>
    </source>
</evidence>
<protein>
    <submittedName>
        <fullName evidence="2">Uncharacterized protein</fullName>
    </submittedName>
</protein>
<sequence length="93" mass="10662">MAGKFRTSSFVLATAATIMVMFALSMQFNIVNAEAPICRVFDGNRAHCYCEYDFYYVSYCTAYCPDYCKGRDYNNHHCEGSMCHCGRFPCKRS</sequence>
<dbReference type="AlphaFoldDB" id="A0AAD4RDM1"/>
<accession>A0AAD4RDM1</accession>
<dbReference type="EMBL" id="JAKKPZ010000001">
    <property type="protein sequence ID" value="KAI1728811.1"/>
    <property type="molecule type" value="Genomic_DNA"/>
</dbReference>
<comment type="caution">
    <text evidence="2">The sequence shown here is derived from an EMBL/GenBank/DDBJ whole genome shotgun (WGS) entry which is preliminary data.</text>
</comment>
<dbReference type="Proteomes" id="UP001201812">
    <property type="component" value="Unassembled WGS sequence"/>
</dbReference>
<feature type="chain" id="PRO_5042245143" evidence="1">
    <location>
        <begin position="34"/>
        <end position="93"/>
    </location>
</feature>